<proteinExistence type="predicted"/>
<feature type="domain" description="BD-FAE-like" evidence="1">
    <location>
        <begin position="24"/>
        <end position="237"/>
    </location>
</feature>
<dbReference type="AlphaFoldDB" id="A0A3D9RUB7"/>
<dbReference type="InterPro" id="IPR029058">
    <property type="entry name" value="AB_hydrolase_fold"/>
</dbReference>
<dbReference type="GO" id="GO:0016787">
    <property type="term" value="F:hydrolase activity"/>
    <property type="evidence" value="ECO:0007669"/>
    <property type="project" value="UniProtKB-KW"/>
</dbReference>
<accession>A0A3D9RUB7</accession>
<organism evidence="2 3">
    <name type="scientific">Lutibacter oceani</name>
    <dbReference type="NCBI Taxonomy" id="1853311"/>
    <lineage>
        <taxon>Bacteria</taxon>
        <taxon>Pseudomonadati</taxon>
        <taxon>Bacteroidota</taxon>
        <taxon>Flavobacteriia</taxon>
        <taxon>Flavobacteriales</taxon>
        <taxon>Flavobacteriaceae</taxon>
        <taxon>Lutibacter</taxon>
    </lineage>
</organism>
<dbReference type="SUPFAM" id="SSF53474">
    <property type="entry name" value="alpha/beta-Hydrolases"/>
    <property type="match status" value="1"/>
</dbReference>
<protein>
    <submittedName>
        <fullName evidence="2">Alpha/beta hydrolase family protein</fullName>
    </submittedName>
</protein>
<dbReference type="Gene3D" id="3.40.50.1820">
    <property type="entry name" value="alpha/beta hydrolase"/>
    <property type="match status" value="1"/>
</dbReference>
<dbReference type="PANTHER" id="PTHR42886">
    <property type="entry name" value="RE40534P-RELATED"/>
    <property type="match status" value="1"/>
</dbReference>
<dbReference type="Proteomes" id="UP000256429">
    <property type="component" value="Unassembled WGS sequence"/>
</dbReference>
<dbReference type="InterPro" id="IPR049492">
    <property type="entry name" value="BD-FAE-like_dom"/>
</dbReference>
<comment type="caution">
    <text evidence="2">The sequence shown here is derived from an EMBL/GenBank/DDBJ whole genome shotgun (WGS) entry which is preliminary data.</text>
</comment>
<evidence type="ECO:0000313" key="2">
    <source>
        <dbReference type="EMBL" id="REE83553.1"/>
    </source>
</evidence>
<dbReference type="Pfam" id="PF20434">
    <property type="entry name" value="BD-FAE"/>
    <property type="match status" value="1"/>
</dbReference>
<sequence>MIKTPNIIVKSSYHNKPILTDVFYTKNNIKKPVVIFCHGYKGYKDWGAWNLAANEFVKNNLFFVKFNFSHNGGTVENPIDFPDLEAFGQNNFIIELNDLENIIEWLITNADYKNEIDINNITLIGHSRGGGIVTLKASENKHISKVISWSGVSDFEARFPKGEVLEFWEKAGVSFIENTRTKQKMPHYFQFYKSFKEHIERLTIKRAASTIKIPHLIIQGEDDAVVLPDEAKNLHAWNPKSELIIIPEMNHPLGCTQPWESDKMPIHLEEVVNLSVAFVLRHT</sequence>
<reference evidence="2 3" key="1">
    <citation type="submission" date="2018-08" db="EMBL/GenBank/DDBJ databases">
        <title>Genomic Encyclopedia of Type Strains, Phase III (KMG-III): the genomes of soil and plant-associated and newly described type strains.</title>
        <authorList>
            <person name="Whitman W."/>
        </authorList>
    </citation>
    <scope>NUCLEOTIDE SEQUENCE [LARGE SCALE GENOMIC DNA]</scope>
    <source>
        <strain evidence="2 3">325-5</strain>
    </source>
</reference>
<evidence type="ECO:0000313" key="3">
    <source>
        <dbReference type="Proteomes" id="UP000256429"/>
    </source>
</evidence>
<dbReference type="RefSeq" id="WP_181897228.1">
    <property type="nucleotide sequence ID" value="NZ_QTTQ01000009.1"/>
</dbReference>
<dbReference type="PANTHER" id="PTHR42886:SF53">
    <property type="entry name" value="ALPHA_BETA-HYDROLASES SUPERFAMILY PROTEIN"/>
    <property type="match status" value="1"/>
</dbReference>
<evidence type="ECO:0000259" key="1">
    <source>
        <dbReference type="Pfam" id="PF20434"/>
    </source>
</evidence>
<gene>
    <name evidence="2" type="ORF">BX611_0845</name>
</gene>
<dbReference type="EMBL" id="QTTQ01000009">
    <property type="protein sequence ID" value="REE83553.1"/>
    <property type="molecule type" value="Genomic_DNA"/>
</dbReference>
<name>A0A3D9RUB7_9FLAO</name>
<keyword evidence="3" id="KW-1185">Reference proteome</keyword>
<keyword evidence="2" id="KW-0378">Hydrolase</keyword>